<keyword evidence="2" id="KW-1185">Reference proteome</keyword>
<proteinExistence type="predicted"/>
<accession>A0A165NBM3</accession>
<gene>
    <name evidence="1" type="ORF">EXIGLDRAFT_721284</name>
</gene>
<sequence>MLCAPRWLAAETSPWRLRLMRSCETDFALFVIVSVCSLFFPSSLFAASDWFDTQACKPPRLG</sequence>
<dbReference type="InParanoid" id="A0A165NBM3"/>
<dbReference type="Proteomes" id="UP000077266">
    <property type="component" value="Unassembled WGS sequence"/>
</dbReference>
<evidence type="ECO:0000313" key="1">
    <source>
        <dbReference type="EMBL" id="KZW00509.1"/>
    </source>
</evidence>
<reference evidence="1 2" key="1">
    <citation type="journal article" date="2016" name="Mol. Biol. Evol.">
        <title>Comparative Genomics of Early-Diverging Mushroom-Forming Fungi Provides Insights into the Origins of Lignocellulose Decay Capabilities.</title>
        <authorList>
            <person name="Nagy L.G."/>
            <person name="Riley R."/>
            <person name="Tritt A."/>
            <person name="Adam C."/>
            <person name="Daum C."/>
            <person name="Floudas D."/>
            <person name="Sun H."/>
            <person name="Yadav J.S."/>
            <person name="Pangilinan J."/>
            <person name="Larsson K.H."/>
            <person name="Matsuura K."/>
            <person name="Barry K."/>
            <person name="Labutti K."/>
            <person name="Kuo R."/>
            <person name="Ohm R.A."/>
            <person name="Bhattacharya S.S."/>
            <person name="Shirouzu T."/>
            <person name="Yoshinaga Y."/>
            <person name="Martin F.M."/>
            <person name="Grigoriev I.V."/>
            <person name="Hibbett D.S."/>
        </authorList>
    </citation>
    <scope>NUCLEOTIDE SEQUENCE [LARGE SCALE GENOMIC DNA]</scope>
    <source>
        <strain evidence="1 2">HHB12029</strain>
    </source>
</reference>
<name>A0A165NBM3_EXIGL</name>
<dbReference type="EMBL" id="KV425900">
    <property type="protein sequence ID" value="KZW00509.1"/>
    <property type="molecule type" value="Genomic_DNA"/>
</dbReference>
<protein>
    <submittedName>
        <fullName evidence="1">Uncharacterized protein</fullName>
    </submittedName>
</protein>
<evidence type="ECO:0000313" key="2">
    <source>
        <dbReference type="Proteomes" id="UP000077266"/>
    </source>
</evidence>
<organism evidence="1 2">
    <name type="scientific">Exidia glandulosa HHB12029</name>
    <dbReference type="NCBI Taxonomy" id="1314781"/>
    <lineage>
        <taxon>Eukaryota</taxon>
        <taxon>Fungi</taxon>
        <taxon>Dikarya</taxon>
        <taxon>Basidiomycota</taxon>
        <taxon>Agaricomycotina</taxon>
        <taxon>Agaricomycetes</taxon>
        <taxon>Auriculariales</taxon>
        <taxon>Exidiaceae</taxon>
        <taxon>Exidia</taxon>
    </lineage>
</organism>
<dbReference type="AlphaFoldDB" id="A0A165NBM3"/>